<protein>
    <recommendedName>
        <fullName evidence="3">Spermidine/putrescine ABC transporter substrate-binding protein</fullName>
    </recommendedName>
</protein>
<comment type="caution">
    <text evidence="1">The sequence shown here is derived from an EMBL/GenBank/DDBJ whole genome shotgun (WGS) entry which is preliminary data.</text>
</comment>
<sequence>MRVIVDEEVDRYTARNLPLVSRELAKAEGPELPGYRPDEGLALEFQGLEIDPPPEPGQPFLFTLAELAQEDRDAALPLAEPVHPTPPAAYSEEAKAALRTELELADDHARAVGTGVCLALVEHRSRIADAIDRLVEPQIDDLLSELSQALENPRTR</sequence>
<proteinExistence type="predicted"/>
<keyword evidence="2" id="KW-1185">Reference proteome</keyword>
<name>A0ABP8VR74_9MICO</name>
<gene>
    <name evidence="1" type="ORF">GCM10025780_12320</name>
</gene>
<dbReference type="Proteomes" id="UP001501295">
    <property type="component" value="Unassembled WGS sequence"/>
</dbReference>
<reference evidence="2" key="1">
    <citation type="journal article" date="2019" name="Int. J. Syst. Evol. Microbiol.">
        <title>The Global Catalogue of Microorganisms (GCM) 10K type strain sequencing project: providing services to taxonomists for standard genome sequencing and annotation.</title>
        <authorList>
            <consortium name="The Broad Institute Genomics Platform"/>
            <consortium name="The Broad Institute Genome Sequencing Center for Infectious Disease"/>
            <person name="Wu L."/>
            <person name="Ma J."/>
        </authorList>
    </citation>
    <scope>NUCLEOTIDE SEQUENCE [LARGE SCALE GENOMIC DNA]</scope>
    <source>
        <strain evidence="2">JCM 18956</strain>
    </source>
</reference>
<organism evidence="1 2">
    <name type="scientific">Frondihabitans cladoniiphilus</name>
    <dbReference type="NCBI Taxonomy" id="715785"/>
    <lineage>
        <taxon>Bacteria</taxon>
        <taxon>Bacillati</taxon>
        <taxon>Actinomycetota</taxon>
        <taxon>Actinomycetes</taxon>
        <taxon>Micrococcales</taxon>
        <taxon>Microbacteriaceae</taxon>
        <taxon>Frondihabitans</taxon>
    </lineage>
</organism>
<evidence type="ECO:0008006" key="3">
    <source>
        <dbReference type="Google" id="ProtNLM"/>
    </source>
</evidence>
<evidence type="ECO:0000313" key="1">
    <source>
        <dbReference type="EMBL" id="GAA4670443.1"/>
    </source>
</evidence>
<dbReference type="EMBL" id="BAABLM010000002">
    <property type="protein sequence ID" value="GAA4670443.1"/>
    <property type="molecule type" value="Genomic_DNA"/>
</dbReference>
<evidence type="ECO:0000313" key="2">
    <source>
        <dbReference type="Proteomes" id="UP001501295"/>
    </source>
</evidence>
<accession>A0ABP8VR74</accession>